<feature type="compositionally biased region" description="Basic and acidic residues" evidence="14">
    <location>
        <begin position="1680"/>
        <end position="1690"/>
    </location>
</feature>
<dbReference type="OrthoDB" id="266718at2759"/>
<keyword evidence="10" id="KW-0560">Oxidoreductase</keyword>
<keyword evidence="7 13" id="KW-0067">ATP-binding</keyword>
<dbReference type="InterPro" id="IPR013121">
    <property type="entry name" value="Fe_red_NAD-bd_6"/>
</dbReference>
<feature type="region of interest" description="Disordered" evidence="14">
    <location>
        <begin position="1284"/>
        <end position="1341"/>
    </location>
</feature>
<dbReference type="SFLD" id="SFLDS00052">
    <property type="entry name" value="Ferric_Reductase_Domain"/>
    <property type="match status" value="1"/>
</dbReference>
<evidence type="ECO:0000256" key="12">
    <source>
        <dbReference type="ARBA" id="ARBA00023136"/>
    </source>
</evidence>
<keyword evidence="20" id="KW-1185">Reference proteome</keyword>
<keyword evidence="6" id="KW-0418">Kinase</keyword>
<comment type="caution">
    <text evidence="19">The sequence shown here is derived from an EMBL/GenBank/DDBJ whole genome shotgun (WGS) entry which is preliminary data.</text>
</comment>
<keyword evidence="11" id="KW-0813">Transport</keyword>
<dbReference type="FunFam" id="1.10.510.10:FF:000334">
    <property type="entry name" value="Serine/threonine-protein kinase STE11"/>
    <property type="match status" value="1"/>
</dbReference>
<evidence type="ECO:0000256" key="11">
    <source>
        <dbReference type="ARBA" id="ARBA00023065"/>
    </source>
</evidence>
<feature type="region of interest" description="Disordered" evidence="14">
    <location>
        <begin position="1540"/>
        <end position="1572"/>
    </location>
</feature>
<accession>A0A9Q5HVI5</accession>
<dbReference type="InterPro" id="IPR017441">
    <property type="entry name" value="Protein_kinase_ATP_BS"/>
</dbReference>
<evidence type="ECO:0008006" key="21">
    <source>
        <dbReference type="Google" id="ProtNLM"/>
    </source>
</evidence>
<dbReference type="InterPro" id="IPR050538">
    <property type="entry name" value="MAP_kinase_kinase_kinase"/>
</dbReference>
<dbReference type="GO" id="GO:0004709">
    <property type="term" value="F:MAP kinase kinase kinase activity"/>
    <property type="evidence" value="ECO:0007669"/>
    <property type="project" value="UniProtKB-ARBA"/>
</dbReference>
<feature type="region of interest" description="Disordered" evidence="14">
    <location>
        <begin position="1241"/>
        <end position="1262"/>
    </location>
</feature>
<evidence type="ECO:0000256" key="15">
    <source>
        <dbReference type="SAM" id="Phobius"/>
    </source>
</evidence>
<dbReference type="InterPro" id="IPR011009">
    <property type="entry name" value="Kinase-like_dom_sf"/>
</dbReference>
<dbReference type="SMART" id="SM00220">
    <property type="entry name" value="S_TKc"/>
    <property type="match status" value="1"/>
</dbReference>
<feature type="compositionally biased region" description="Low complexity" evidence="14">
    <location>
        <begin position="1852"/>
        <end position="1867"/>
    </location>
</feature>
<feature type="region of interest" description="Disordered" evidence="14">
    <location>
        <begin position="576"/>
        <end position="613"/>
    </location>
</feature>
<dbReference type="PROSITE" id="PS51384">
    <property type="entry name" value="FAD_FR"/>
    <property type="match status" value="1"/>
</dbReference>
<feature type="compositionally biased region" description="Low complexity" evidence="14">
    <location>
        <begin position="1550"/>
        <end position="1560"/>
    </location>
</feature>
<feature type="domain" description="Protein kinase" evidence="17">
    <location>
        <begin position="1940"/>
        <end position="2205"/>
    </location>
</feature>
<evidence type="ECO:0000256" key="5">
    <source>
        <dbReference type="ARBA" id="ARBA00022741"/>
    </source>
</evidence>
<keyword evidence="16" id="KW-0732">Signal</keyword>
<dbReference type="PANTHER" id="PTHR48016:SF56">
    <property type="entry name" value="MAPKK KINASE"/>
    <property type="match status" value="1"/>
</dbReference>
<feature type="compositionally biased region" description="Low complexity" evidence="14">
    <location>
        <begin position="1241"/>
        <end position="1259"/>
    </location>
</feature>
<feature type="compositionally biased region" description="Polar residues" evidence="14">
    <location>
        <begin position="508"/>
        <end position="524"/>
    </location>
</feature>
<evidence type="ECO:0000259" key="17">
    <source>
        <dbReference type="PROSITE" id="PS50011"/>
    </source>
</evidence>
<evidence type="ECO:0000256" key="2">
    <source>
        <dbReference type="ARBA" id="ARBA00006529"/>
    </source>
</evidence>
<keyword evidence="12 15" id="KW-0472">Membrane</keyword>
<name>A0A9Q5HVI5_SANBA</name>
<evidence type="ECO:0000313" key="19">
    <source>
        <dbReference type="EMBL" id="OCB86739.1"/>
    </source>
</evidence>
<keyword evidence="11" id="KW-0406">Ion transport</keyword>
<feature type="compositionally biased region" description="Acidic residues" evidence="14">
    <location>
        <begin position="1878"/>
        <end position="1926"/>
    </location>
</feature>
<protein>
    <recommendedName>
        <fullName evidence="21">Protein kinase domain-containing protein</fullName>
    </recommendedName>
</protein>
<evidence type="ECO:0000256" key="6">
    <source>
        <dbReference type="ARBA" id="ARBA00022777"/>
    </source>
</evidence>
<feature type="region of interest" description="Disordered" evidence="14">
    <location>
        <begin position="1644"/>
        <end position="1791"/>
    </location>
</feature>
<dbReference type="Gene3D" id="1.10.510.10">
    <property type="entry name" value="Transferase(Phosphotransferase) domain 1"/>
    <property type="match status" value="1"/>
</dbReference>
<dbReference type="CDD" id="cd06186">
    <property type="entry name" value="NOX_Duox_like_FAD_NADP"/>
    <property type="match status" value="1"/>
</dbReference>
<organism evidence="19 20">
    <name type="scientific">Sanghuangporus baumii</name>
    <name type="common">Phellinus baumii</name>
    <dbReference type="NCBI Taxonomy" id="108892"/>
    <lineage>
        <taxon>Eukaryota</taxon>
        <taxon>Fungi</taxon>
        <taxon>Dikarya</taxon>
        <taxon>Basidiomycota</taxon>
        <taxon>Agaricomycotina</taxon>
        <taxon>Agaricomycetes</taxon>
        <taxon>Hymenochaetales</taxon>
        <taxon>Hymenochaetaceae</taxon>
        <taxon>Sanghuangporus</taxon>
    </lineage>
</organism>
<evidence type="ECO:0000256" key="13">
    <source>
        <dbReference type="PROSITE-ProRule" id="PRU10141"/>
    </source>
</evidence>
<keyword evidence="9 15" id="KW-1133">Transmembrane helix</keyword>
<dbReference type="InterPro" id="IPR008271">
    <property type="entry name" value="Ser/Thr_kinase_AS"/>
</dbReference>
<evidence type="ECO:0000256" key="10">
    <source>
        <dbReference type="ARBA" id="ARBA00023002"/>
    </source>
</evidence>
<evidence type="ECO:0000256" key="7">
    <source>
        <dbReference type="ARBA" id="ARBA00022840"/>
    </source>
</evidence>
<feature type="compositionally biased region" description="Basic and acidic residues" evidence="14">
    <location>
        <begin position="1507"/>
        <end position="1517"/>
    </location>
</feature>
<dbReference type="FunFam" id="3.30.200.20:FF:000387">
    <property type="entry name" value="Serine/threonine-protein kinase STE11"/>
    <property type="match status" value="1"/>
</dbReference>
<feature type="compositionally biased region" description="Basic and acidic residues" evidence="14">
    <location>
        <begin position="900"/>
        <end position="911"/>
    </location>
</feature>
<evidence type="ECO:0000256" key="4">
    <source>
        <dbReference type="ARBA" id="ARBA00022692"/>
    </source>
</evidence>
<feature type="region of interest" description="Disordered" evidence="14">
    <location>
        <begin position="1038"/>
        <end position="1076"/>
    </location>
</feature>
<feature type="region of interest" description="Disordered" evidence="14">
    <location>
        <begin position="1829"/>
        <end position="1934"/>
    </location>
</feature>
<dbReference type="GO" id="GO:0006811">
    <property type="term" value="P:monoatomic ion transport"/>
    <property type="evidence" value="ECO:0007669"/>
    <property type="project" value="UniProtKB-KW"/>
</dbReference>
<dbReference type="PANTHER" id="PTHR48016">
    <property type="entry name" value="MAP KINASE KINASE KINASE SSK2-RELATED-RELATED"/>
    <property type="match status" value="1"/>
</dbReference>
<proteinExistence type="inferred from homology"/>
<feature type="transmembrane region" description="Helical" evidence="15">
    <location>
        <begin position="274"/>
        <end position="292"/>
    </location>
</feature>
<sequence>MTVDALPRYHALTFALLGVSAIPSVFAASSSSSTAQPANPTAPNYVDDVTWLTGYLTIHSLSVNSYAYMFLFWFGVALVFFGLSWATWTGMRATSLGARWNKWALRRRTWRKKHTLKAIEEEARKKGVPVSAVHRQPKSLPSNAQIMTATVLVIVTLVICFVGPDYINPDLPLFDFSGSSSSSSSSSSSGSTTKKARLTAPINDQTMNAFIAHYNIQKSWWTSAARTGGVAFALFPLVVALALKSPPFAIFGIPGLVQFGHDKTIRLHRYVGRLIYFVTLLHVLFWVVQVLKDRRELTGELVFAYVWKYQKFRFAWVAFLSMTILMIFSLDCIRTPHYELFYIVHIVFTPMTIIFSALHHPQRGCWAWCAAALALWAGERLWRAFWWCYVNGIFGIKRKKNVGVGSISPYTYHTGLNEKESMSAGAGAGAGVAGAGNRLSAPSRGSTVTLINSTNPVKESFDGKQLRQENEDEQYEMNALRAPAPRRLGAPDIGAALGLGNENDYAHTPNQSGPPSTFGASSESLAYGSTREDGPTPTPGELIELAHVQTGNSGSSTPARGMPLQIQTAHAPTLAYPPQAHPRFASAQSPGAGPGPRSATARHQQQQQHQFQPHLPKTTFRHARYVPPPGFALATLLPGRTIRLRLVTPGYQTWAPGQHFLIGIPAVSRFTTHPFSVASVCDEQAALHADPDTASEDGNGNMKKIVRAEAGREAVFFVRAKKGWTKRLWDLVSSLQSQGLASAPGEDLPEGYSPPLAQGSRTPGVVLRALVDGPFGTAGRTKWGKYSSVFIIAGGSGVAFGLSVLEYVCLCIAGRDGRFLGGYPGGWGVGPKGAWVTQRVRFVWLVREYAHIQWCVGSLRRCLQIVPTDALELNIFVTNHRPPQELGISPTSTFPSASTEGRDDLTDDGHLKPPAPRFFAGRPGGSPNNNRKSSTSPLASEESLAADASVDSIVDSYFEGHDGRGVEYGTSELGHETHLLDYTNFDGDDDTPMPGEHRLSRRIIKESKTRRALSRKRDSAIRAKKELEERVKAGGYFGQLKSPDEEQDAYGGIVNGNNNNISNRSSMHSTAPLLSGDGVQGVSPISMHSLSPIDHYPNSRAQFPPPSAFTSFGASANELSSSSSSSNRRDRGLSVGSTMSSSTLKSPNTSTPSLTPSGGGPPNIRWAPTPALTPTSTLDTLSPWSGSSASGALGSGLAIDPQEAFDLQIVSEWARPGKPKLGKILADEVECAKGRVAVACGSSSSGSSSSLQPPSQSGGAVAGASLSLTLSPIAESFLGNSGLPTPVPPTAGSSASSSLVNLGASTSTNPNASAYHVGRGPFRPSTPSSHTGQGGSGAPSLDDLRRRLVRFRLAEDGHSAIINVTECANGVEVLERVLRKFGKLGSNVNGGASGNVDPDSDEGGLSIDGWAVYLDWGDDEAGPAKPLREAELLTLCSAGPDHPVREHGLTVRRTNKPKRSKTLQQIFGDPGTPHSPIPQVSVAQDDEQQQHLGNSSVAFPRTLTPSQERDREREMRNMKRASSISVLSGLGVRDPERILDSSESASHTPASAANANANGGEKSGGKSPSASSFAGKIRTFLGARPPSELIATHLPAYFPYTQPKVLRRTVRQSMRFSSGAGLGQRDSAIAGAGLAANARRASRMSTATAAGGRTSMALEKEHQNQRRASMASLPPPPVPDKNRTSTDEVPRMSISTEDGHPIDLHEGGKKDDKPTPHLLPPVNFPSESFADSFHDVTVGSSTGPSSTTAVASGSGTGGAGTGTGAGTDGGARSGPTPTMSRTPSTASRVSHRFSYMSELRARRDRSDTASMLTVDEITAEVELNRRKSLAASVRSHESSVASARASMSERPASTAASASSAGAIVAAEGGGKETSSPEVDEEELLMDEDEEGDEMGSDVDDEDTLDEEEEEDEEDEEATLANEDEDAPVKSTRGKRGAKWIRGALIGAGSFGSVYLGMDAMNGLLMAVKQVELPTGSGPNEQRKKSMLEALEREIDLLRELQHENIVQYLDSSSDDTHLYIFLEYVPGGSVTALLRNYGAFEEALCRHFVRQILQGLNYLHSRDIIHRDIKGANILVDNKGGIKISDFGISKKVEETFLGGNARGHRPSLQGSVYWMAPEVVKQLAHTRKADIWSVGCLVVEMLTGNHPYPTLNQMQAIFKIGSSAKPTVPSDISPECEDFLQKTFEVKHEARPDADELLQHAWIVHGPYSSSASSSSSTTKTKAAKS</sequence>
<keyword evidence="8" id="KW-0249">Electron transport</keyword>
<feature type="compositionally biased region" description="Basic and acidic residues" evidence="14">
    <location>
        <begin position="1697"/>
        <end position="1715"/>
    </location>
</feature>
<feature type="compositionally biased region" description="Low complexity" evidence="14">
    <location>
        <begin position="603"/>
        <end position="613"/>
    </location>
</feature>
<dbReference type="SUPFAM" id="SSF56112">
    <property type="entry name" value="Protein kinase-like (PK-like)"/>
    <property type="match status" value="1"/>
</dbReference>
<keyword evidence="3" id="KW-0808">Transferase</keyword>
<keyword evidence="5 13" id="KW-0547">Nucleotide-binding</keyword>
<evidence type="ECO:0000256" key="16">
    <source>
        <dbReference type="SAM" id="SignalP"/>
    </source>
</evidence>
<feature type="transmembrane region" description="Helical" evidence="15">
    <location>
        <begin position="312"/>
        <end position="333"/>
    </location>
</feature>
<dbReference type="Proteomes" id="UP000757232">
    <property type="component" value="Unassembled WGS sequence"/>
</dbReference>
<feature type="chain" id="PRO_5040408298" description="Protein kinase domain-containing protein" evidence="16">
    <location>
        <begin position="28"/>
        <end position="2228"/>
    </location>
</feature>
<feature type="region of interest" description="Disordered" evidence="14">
    <location>
        <begin position="1444"/>
        <end position="1527"/>
    </location>
</feature>
<dbReference type="Pfam" id="PF08030">
    <property type="entry name" value="NAD_binding_6"/>
    <property type="match status" value="1"/>
</dbReference>
<dbReference type="InterPro" id="IPR017927">
    <property type="entry name" value="FAD-bd_FR_type"/>
</dbReference>
<dbReference type="InterPro" id="IPR013112">
    <property type="entry name" value="FAD-bd_8"/>
</dbReference>
<feature type="compositionally biased region" description="Low complexity" evidence="14">
    <location>
        <begin position="933"/>
        <end position="944"/>
    </location>
</feature>
<dbReference type="PROSITE" id="PS50011">
    <property type="entry name" value="PROTEIN_KINASE_DOM"/>
    <property type="match status" value="1"/>
</dbReference>
<dbReference type="Pfam" id="PF00069">
    <property type="entry name" value="Pkinase"/>
    <property type="match status" value="1"/>
</dbReference>
<dbReference type="EMBL" id="LNZH02000199">
    <property type="protein sequence ID" value="OCB86739.1"/>
    <property type="molecule type" value="Genomic_DNA"/>
</dbReference>
<dbReference type="SMART" id="SM01304">
    <property type="entry name" value="Ras_bdg_2"/>
    <property type="match status" value="1"/>
</dbReference>
<dbReference type="InterPro" id="IPR013130">
    <property type="entry name" value="Fe3_Rdtase_TM_dom"/>
</dbReference>
<keyword evidence="4 15" id="KW-0812">Transmembrane</keyword>
<dbReference type="InterPro" id="IPR039261">
    <property type="entry name" value="FNR_nucleotide-bd"/>
</dbReference>
<feature type="compositionally biased region" description="Low complexity" evidence="14">
    <location>
        <begin position="1051"/>
        <end position="1066"/>
    </location>
</feature>
<evidence type="ECO:0000259" key="18">
    <source>
        <dbReference type="PROSITE" id="PS51384"/>
    </source>
</evidence>
<dbReference type="PROSITE" id="PS00108">
    <property type="entry name" value="PROTEIN_KINASE_ST"/>
    <property type="match status" value="1"/>
</dbReference>
<feature type="transmembrane region" description="Helical" evidence="15">
    <location>
        <begin position="66"/>
        <end position="86"/>
    </location>
</feature>
<feature type="compositionally biased region" description="Polar residues" evidence="14">
    <location>
        <begin position="1775"/>
        <end position="1788"/>
    </location>
</feature>
<feature type="region of interest" description="Disordered" evidence="14">
    <location>
        <begin position="884"/>
        <end position="944"/>
    </location>
</feature>
<comment type="subcellular location">
    <subcellularLocation>
        <location evidence="1">Membrane</location>
        <topology evidence="1">Multi-pass membrane protein</topology>
    </subcellularLocation>
</comment>
<dbReference type="Pfam" id="PF08022">
    <property type="entry name" value="FAD_binding_8"/>
    <property type="match status" value="1"/>
</dbReference>
<feature type="binding site" evidence="13">
    <location>
        <position position="1969"/>
    </location>
    <ligand>
        <name>ATP</name>
        <dbReference type="ChEBI" id="CHEBI:30616"/>
    </ligand>
</feature>
<feature type="region of interest" description="Disordered" evidence="14">
    <location>
        <begin position="499"/>
        <end position="538"/>
    </location>
</feature>
<feature type="compositionally biased region" description="Gly residues" evidence="14">
    <location>
        <begin position="1754"/>
        <end position="1772"/>
    </location>
</feature>
<dbReference type="GO" id="GO:0016020">
    <property type="term" value="C:membrane"/>
    <property type="evidence" value="ECO:0007669"/>
    <property type="project" value="UniProtKB-SubCell"/>
</dbReference>
<gene>
    <name evidence="19" type="ORF">A7U60_g6199</name>
</gene>
<evidence type="ECO:0000256" key="1">
    <source>
        <dbReference type="ARBA" id="ARBA00004141"/>
    </source>
</evidence>
<feature type="compositionally biased region" description="Polar residues" evidence="14">
    <location>
        <begin position="1291"/>
        <end position="1312"/>
    </location>
</feature>
<feature type="compositionally biased region" description="Low complexity" evidence="14">
    <location>
        <begin position="1739"/>
        <end position="1753"/>
    </location>
</feature>
<feature type="domain" description="FAD-binding FR-type" evidence="18">
    <location>
        <begin position="613"/>
        <end position="781"/>
    </location>
</feature>
<feature type="transmembrane region" description="Helical" evidence="15">
    <location>
        <begin position="340"/>
        <end position="359"/>
    </location>
</feature>
<dbReference type="InterPro" id="IPR000719">
    <property type="entry name" value="Prot_kinase_dom"/>
</dbReference>
<feature type="transmembrane region" description="Helical" evidence="15">
    <location>
        <begin position="146"/>
        <end position="167"/>
    </location>
</feature>
<dbReference type="PROSITE" id="PS00107">
    <property type="entry name" value="PROTEIN_KINASE_ATP"/>
    <property type="match status" value="1"/>
</dbReference>
<dbReference type="InterPro" id="IPR029458">
    <property type="entry name" value="Ras-bd_By2"/>
</dbReference>
<feature type="transmembrane region" description="Helical" evidence="15">
    <location>
        <begin position="230"/>
        <end position="253"/>
    </location>
</feature>
<dbReference type="GO" id="GO:0005524">
    <property type="term" value="F:ATP binding"/>
    <property type="evidence" value="ECO:0007669"/>
    <property type="project" value="UniProtKB-UniRule"/>
</dbReference>
<feature type="region of interest" description="Disordered" evidence="14">
    <location>
        <begin position="1114"/>
        <end position="1184"/>
    </location>
</feature>
<evidence type="ECO:0000313" key="20">
    <source>
        <dbReference type="Proteomes" id="UP000757232"/>
    </source>
</evidence>
<dbReference type="Pfam" id="PF14847">
    <property type="entry name" value="Ras_bdg_2"/>
    <property type="match status" value="1"/>
</dbReference>
<feature type="signal peptide" evidence="16">
    <location>
        <begin position="1"/>
        <end position="27"/>
    </location>
</feature>
<evidence type="ECO:0000256" key="14">
    <source>
        <dbReference type="SAM" id="MobiDB-lite"/>
    </source>
</evidence>
<evidence type="ECO:0000256" key="9">
    <source>
        <dbReference type="ARBA" id="ARBA00022989"/>
    </source>
</evidence>
<feature type="compositionally biased region" description="Low complexity" evidence="14">
    <location>
        <begin position="1140"/>
        <end position="1184"/>
    </location>
</feature>
<dbReference type="Pfam" id="PF01794">
    <property type="entry name" value="Ferric_reduct"/>
    <property type="match status" value="1"/>
</dbReference>
<evidence type="ECO:0000256" key="8">
    <source>
        <dbReference type="ARBA" id="ARBA00022982"/>
    </source>
</evidence>
<feature type="compositionally biased region" description="Polar residues" evidence="14">
    <location>
        <begin position="889"/>
        <end position="899"/>
    </location>
</feature>
<comment type="similarity">
    <text evidence="2">Belongs to the protein kinase superfamily. STE Ser/Thr protein kinase family. MAP kinase kinase kinase subfamily.</text>
</comment>
<reference evidence="19" key="1">
    <citation type="submission" date="2016-06" db="EMBL/GenBank/DDBJ databases">
        <title>Draft Genome sequence of the fungus Inonotus baumii.</title>
        <authorList>
            <person name="Zhu H."/>
            <person name="Lin W."/>
        </authorList>
    </citation>
    <scope>NUCLEOTIDE SEQUENCE</scope>
    <source>
        <strain evidence="19">821</strain>
    </source>
</reference>
<dbReference type="GO" id="GO:0016491">
    <property type="term" value="F:oxidoreductase activity"/>
    <property type="evidence" value="ECO:0007669"/>
    <property type="project" value="UniProtKB-KW"/>
</dbReference>
<evidence type="ECO:0000256" key="3">
    <source>
        <dbReference type="ARBA" id="ARBA00022679"/>
    </source>
</evidence>
<dbReference type="Gene3D" id="3.40.50.80">
    <property type="entry name" value="Nucleotide-binding domain of ferredoxin-NADP reductase (FNR) module"/>
    <property type="match status" value="1"/>
</dbReference>